<dbReference type="InterPro" id="IPR036864">
    <property type="entry name" value="Zn2-C6_fun-type_DNA-bd_sf"/>
</dbReference>
<dbReference type="EMBL" id="KQ257456">
    <property type="protein sequence ID" value="KNC99996.1"/>
    <property type="molecule type" value="Genomic_DNA"/>
</dbReference>
<feature type="compositionally biased region" description="Pro residues" evidence="3">
    <location>
        <begin position="1"/>
        <end position="10"/>
    </location>
</feature>
<keyword evidence="1" id="KW-0479">Metal-binding</keyword>
<feature type="domain" description="Zn(2)-C6 fungal-type" evidence="4">
    <location>
        <begin position="81"/>
        <end position="110"/>
    </location>
</feature>
<dbReference type="GO" id="GO:0008270">
    <property type="term" value="F:zinc ion binding"/>
    <property type="evidence" value="ECO:0007669"/>
    <property type="project" value="InterPro"/>
</dbReference>
<accession>A0A0L0HEV7</accession>
<evidence type="ECO:0000313" key="6">
    <source>
        <dbReference type="Proteomes" id="UP000053201"/>
    </source>
</evidence>
<dbReference type="GeneID" id="27687798"/>
<dbReference type="OrthoDB" id="2538135at2759"/>
<dbReference type="RefSeq" id="XP_016608035.1">
    <property type="nucleotide sequence ID" value="XM_016752584.1"/>
</dbReference>
<dbReference type="PANTHER" id="PTHR47659:SF7">
    <property type="entry name" value="FUNGAL TRANSCRIPTIONAL REGULATORY PROTEIN, N-TERMINAL DOMAIN-CONTAINING PROTEIN"/>
    <property type="match status" value="1"/>
</dbReference>
<sequence>MNTHPSPPITPVTTPFLTQLPTAPSSRSASPERSKASLDQSKLAPTSTSLPTPAVSPTSATPAHPENETDLPRKRNQVKRACVNCQKACKKCDNGRPCSRCIKFGLEKTCADSARKERQRVGVKRGPYKQTGRSGSIDHGHDDGLGPAAGWSKLDILSRICNTVLVHAREATSGNESGTIDDPEVLAARSLEIIANRARGVDADSLDSSPDPERYEYDHHHFDHQCLVQEAYRKGFAPFGNIRFDHLAATLGSTSFSATGTLGAYGSMYPFGAISSLDSLSGSPLNDFEYSSVRFSHYGLPGYSALSYEPPTIVQVREPNPLDDFAAISDTVRRMEDEASARSKKRKSASLGTTAAPSATVPVSGVASNVSMAATNGNSTTPGVPSAVAEPPHDGKDGNVFGGGVGGGGAGAGYPRMSSLNVTTFPVAAAAERMTGYLHGGSFAKSMTTHGLYPPVVSILPPHKSNGVERTLSSSPMYSPPTPPEFCVPSEGLLEPDAKRVRLDVI</sequence>
<keyword evidence="2" id="KW-0539">Nucleus</keyword>
<dbReference type="AlphaFoldDB" id="A0A0L0HEV7"/>
<organism evidence="5 6">
    <name type="scientific">Spizellomyces punctatus (strain DAOM BR117)</name>
    <dbReference type="NCBI Taxonomy" id="645134"/>
    <lineage>
        <taxon>Eukaryota</taxon>
        <taxon>Fungi</taxon>
        <taxon>Fungi incertae sedis</taxon>
        <taxon>Chytridiomycota</taxon>
        <taxon>Chytridiomycota incertae sedis</taxon>
        <taxon>Chytridiomycetes</taxon>
        <taxon>Spizellomycetales</taxon>
        <taxon>Spizellomycetaceae</taxon>
        <taxon>Spizellomyces</taxon>
    </lineage>
</organism>
<evidence type="ECO:0000313" key="5">
    <source>
        <dbReference type="EMBL" id="KNC99995.1"/>
    </source>
</evidence>
<feature type="compositionally biased region" description="Low complexity" evidence="3">
    <location>
        <begin position="44"/>
        <end position="63"/>
    </location>
</feature>
<dbReference type="InterPro" id="IPR050335">
    <property type="entry name" value="ERT1_acuK_gluconeogen_tf"/>
</dbReference>
<dbReference type="GO" id="GO:0000981">
    <property type="term" value="F:DNA-binding transcription factor activity, RNA polymerase II-specific"/>
    <property type="evidence" value="ECO:0007669"/>
    <property type="project" value="InterPro"/>
</dbReference>
<dbReference type="InterPro" id="IPR001138">
    <property type="entry name" value="Zn2Cys6_DnaBD"/>
</dbReference>
<evidence type="ECO:0000256" key="2">
    <source>
        <dbReference type="ARBA" id="ARBA00023242"/>
    </source>
</evidence>
<keyword evidence="6" id="KW-1185">Reference proteome</keyword>
<dbReference type="Proteomes" id="UP000053201">
    <property type="component" value="Unassembled WGS sequence"/>
</dbReference>
<feature type="region of interest" description="Disordered" evidence="3">
    <location>
        <begin position="1"/>
        <end position="73"/>
    </location>
</feature>
<protein>
    <recommendedName>
        <fullName evidence="4">Zn(2)-C6 fungal-type domain-containing protein</fullName>
    </recommendedName>
</protein>
<dbReference type="CDD" id="cd00067">
    <property type="entry name" value="GAL4"/>
    <property type="match status" value="1"/>
</dbReference>
<dbReference type="STRING" id="645134.A0A0L0HEV7"/>
<dbReference type="SUPFAM" id="SSF57701">
    <property type="entry name" value="Zn2/Cys6 DNA-binding domain"/>
    <property type="match status" value="1"/>
</dbReference>
<gene>
    <name evidence="5" type="ORF">SPPG_04345</name>
</gene>
<dbReference type="PANTHER" id="PTHR47659">
    <property type="entry name" value="ZN(II)2CYS6 TRANSCRIPTION FACTOR (EUROFUNG)-RELATED"/>
    <property type="match status" value="1"/>
</dbReference>
<evidence type="ECO:0000256" key="3">
    <source>
        <dbReference type="SAM" id="MobiDB-lite"/>
    </source>
</evidence>
<dbReference type="RefSeq" id="XP_016608036.1">
    <property type="nucleotide sequence ID" value="XM_016752585.1"/>
</dbReference>
<feature type="compositionally biased region" description="Polar residues" evidence="3">
    <location>
        <begin position="11"/>
        <end position="22"/>
    </location>
</feature>
<feature type="region of interest" description="Disordered" evidence="3">
    <location>
        <begin position="336"/>
        <end position="358"/>
    </location>
</feature>
<evidence type="ECO:0000256" key="1">
    <source>
        <dbReference type="ARBA" id="ARBA00022723"/>
    </source>
</evidence>
<proteinExistence type="predicted"/>
<dbReference type="SMART" id="SM00066">
    <property type="entry name" value="GAL4"/>
    <property type="match status" value="1"/>
</dbReference>
<dbReference type="PROSITE" id="PS50048">
    <property type="entry name" value="ZN2_CY6_FUNGAL_2"/>
    <property type="match status" value="1"/>
</dbReference>
<name>A0A0L0HEV7_SPIPD</name>
<feature type="region of interest" description="Disordered" evidence="3">
    <location>
        <begin position="114"/>
        <end position="143"/>
    </location>
</feature>
<reference evidence="5 6" key="1">
    <citation type="submission" date="2009-08" db="EMBL/GenBank/DDBJ databases">
        <title>The Genome Sequence of Spizellomyces punctatus strain DAOM BR117.</title>
        <authorList>
            <consortium name="The Broad Institute Genome Sequencing Platform"/>
            <person name="Russ C."/>
            <person name="Cuomo C."/>
            <person name="Shea T."/>
            <person name="Young S.K."/>
            <person name="Zeng Q."/>
            <person name="Koehrsen M."/>
            <person name="Haas B."/>
            <person name="Borodovsky M."/>
            <person name="Guigo R."/>
            <person name="Alvarado L."/>
            <person name="Berlin A."/>
            <person name="Bochicchio J."/>
            <person name="Borenstein D."/>
            <person name="Chapman S."/>
            <person name="Chen Z."/>
            <person name="Engels R."/>
            <person name="Freedman E."/>
            <person name="Gellesch M."/>
            <person name="Goldberg J."/>
            <person name="Griggs A."/>
            <person name="Gujja S."/>
            <person name="Heiman D."/>
            <person name="Hepburn T."/>
            <person name="Howarth C."/>
            <person name="Jen D."/>
            <person name="Larson L."/>
            <person name="Lewis B."/>
            <person name="Mehta T."/>
            <person name="Park D."/>
            <person name="Pearson M."/>
            <person name="Roberts A."/>
            <person name="Saif S."/>
            <person name="Shenoy N."/>
            <person name="Sisk P."/>
            <person name="Stolte C."/>
            <person name="Sykes S."/>
            <person name="Thomson T."/>
            <person name="Walk T."/>
            <person name="White J."/>
            <person name="Yandava C."/>
            <person name="Burger G."/>
            <person name="Gray M.W."/>
            <person name="Holland P.W.H."/>
            <person name="King N."/>
            <person name="Lang F.B.F."/>
            <person name="Roger A.J."/>
            <person name="Ruiz-Trillo I."/>
            <person name="Lander E."/>
            <person name="Nusbaum C."/>
        </authorList>
    </citation>
    <scope>NUCLEOTIDE SEQUENCE [LARGE SCALE GENOMIC DNA]</scope>
    <source>
        <strain evidence="5 6">DAOM BR117</strain>
    </source>
</reference>
<dbReference type="EMBL" id="KQ257456">
    <property type="protein sequence ID" value="KNC99995.1"/>
    <property type="molecule type" value="Genomic_DNA"/>
</dbReference>
<dbReference type="VEuPathDB" id="FungiDB:SPPG_04345"/>
<evidence type="ECO:0000259" key="4">
    <source>
        <dbReference type="PROSITE" id="PS50048"/>
    </source>
</evidence>